<dbReference type="EMBL" id="SOCE01000001">
    <property type="protein sequence ID" value="TDU88384.1"/>
    <property type="molecule type" value="Genomic_DNA"/>
</dbReference>
<dbReference type="Gene3D" id="1.10.10.10">
    <property type="entry name" value="Winged helix-like DNA-binding domain superfamily/Winged helix DNA-binding domain"/>
    <property type="match status" value="1"/>
</dbReference>
<comment type="caution">
    <text evidence="1">The sequence shown here is derived from an EMBL/GenBank/DDBJ whole genome shotgun (WGS) entry which is preliminary data.</text>
</comment>
<protein>
    <submittedName>
        <fullName evidence="1">Uncharacterized protein</fullName>
    </submittedName>
</protein>
<name>A0A4R7T8X5_9ACTN</name>
<reference evidence="1 2" key="1">
    <citation type="submission" date="2019-03" db="EMBL/GenBank/DDBJ databases">
        <title>Genomic Encyclopedia of Type Strains, Phase III (KMG-III): the genomes of soil and plant-associated and newly described type strains.</title>
        <authorList>
            <person name="Whitman W."/>
        </authorList>
    </citation>
    <scope>NUCLEOTIDE SEQUENCE [LARGE SCALE GENOMIC DNA]</scope>
    <source>
        <strain evidence="1 2">VKM Ac-2575</strain>
    </source>
</reference>
<dbReference type="AlphaFoldDB" id="A0A4R7T8X5"/>
<organism evidence="1 2">
    <name type="scientific">Kribbella voronezhensis</name>
    <dbReference type="NCBI Taxonomy" id="2512212"/>
    <lineage>
        <taxon>Bacteria</taxon>
        <taxon>Bacillati</taxon>
        <taxon>Actinomycetota</taxon>
        <taxon>Actinomycetes</taxon>
        <taxon>Propionibacteriales</taxon>
        <taxon>Kribbellaceae</taxon>
        <taxon>Kribbella</taxon>
    </lineage>
</organism>
<keyword evidence="2" id="KW-1185">Reference proteome</keyword>
<evidence type="ECO:0000313" key="1">
    <source>
        <dbReference type="EMBL" id="TDU88384.1"/>
    </source>
</evidence>
<dbReference type="Proteomes" id="UP000295151">
    <property type="component" value="Unassembled WGS sequence"/>
</dbReference>
<proteinExistence type="predicted"/>
<dbReference type="InterPro" id="IPR036388">
    <property type="entry name" value="WH-like_DNA-bd_sf"/>
</dbReference>
<sequence length="323" mass="36333">MSSGGTAEHLLAEEELNLVWGAWVELGVSGWQRTHGAWAVDPEPLIIRTASLGEDEPRLRDEALDWCIRYPRYVSLARLRNLLRDHPDPNNAWGRFAATINAHSNVRWPMATQEDRYQPTGRSNLDSLDRQSRVWLRLRAMFGIGARTEILRYFLAVPPAPGTSSTATVSVIANSIGYAKRNVADECEVLEMAGLLKRRQVGNRFSYSLRRETSLRDLVGEMAPIRPDWSALLKVTSSLVALESFAGSAHPKALLVEAHRTAQQLDDQLDVLQVEGRPRFQQPDSYWAEVHEFGLRLMSAWGSGRWTAGDQAPAIPRSKTRRK</sequence>
<evidence type="ECO:0000313" key="2">
    <source>
        <dbReference type="Proteomes" id="UP000295151"/>
    </source>
</evidence>
<accession>A0A4R7T8X5</accession>
<gene>
    <name evidence="1" type="ORF">EV138_1928</name>
</gene>